<proteinExistence type="predicted"/>
<dbReference type="RefSeq" id="WP_149758812.1">
    <property type="nucleotide sequence ID" value="NZ_FOMS01000021.1"/>
</dbReference>
<dbReference type="PRINTS" id="PR00778">
    <property type="entry name" value="HTHARSR"/>
</dbReference>
<dbReference type="InterPro" id="IPR036390">
    <property type="entry name" value="WH_DNA-bd_sf"/>
</dbReference>
<dbReference type="AlphaFoldDB" id="A0A1I2EAP0"/>
<sequence>MLPTAQQQPDGLSTIFLALADPTRRAVIARLGQGPASVSELASPFDMGLPSFMKHIRLLENSGMIRTQKAGRTRTCVIDGPGLSNAERWLAEQRRVWEAQADRLEGFVMQEQEEEANNANRDR</sequence>
<dbReference type="InterPro" id="IPR036388">
    <property type="entry name" value="WH-like_DNA-bd_sf"/>
</dbReference>
<feature type="domain" description="HTH arsR-type" evidence="1">
    <location>
        <begin position="4"/>
        <end position="98"/>
    </location>
</feature>
<dbReference type="PROSITE" id="PS50987">
    <property type="entry name" value="HTH_ARSR_2"/>
    <property type="match status" value="1"/>
</dbReference>
<protein>
    <submittedName>
        <fullName evidence="2">DNA-binding transcriptional regulator, ArsR family</fullName>
    </submittedName>
</protein>
<dbReference type="Proteomes" id="UP000325289">
    <property type="component" value="Unassembled WGS sequence"/>
</dbReference>
<dbReference type="CDD" id="cd00090">
    <property type="entry name" value="HTH_ARSR"/>
    <property type="match status" value="1"/>
</dbReference>
<keyword evidence="3" id="KW-1185">Reference proteome</keyword>
<dbReference type="SUPFAM" id="SSF46785">
    <property type="entry name" value="Winged helix' DNA-binding domain"/>
    <property type="match status" value="1"/>
</dbReference>
<gene>
    <name evidence="2" type="ORF">SAMN04515678_12150</name>
</gene>
<dbReference type="PANTHER" id="PTHR38600">
    <property type="entry name" value="TRANSCRIPTIONAL REGULATORY PROTEIN"/>
    <property type="match status" value="1"/>
</dbReference>
<evidence type="ECO:0000313" key="3">
    <source>
        <dbReference type="Proteomes" id="UP000325289"/>
    </source>
</evidence>
<evidence type="ECO:0000259" key="1">
    <source>
        <dbReference type="PROSITE" id="PS50987"/>
    </source>
</evidence>
<dbReference type="PANTHER" id="PTHR38600:SF2">
    <property type="entry name" value="SLL0088 PROTEIN"/>
    <property type="match status" value="1"/>
</dbReference>
<keyword evidence="2" id="KW-0238">DNA-binding</keyword>
<dbReference type="Pfam" id="PF12840">
    <property type="entry name" value="HTH_20"/>
    <property type="match status" value="1"/>
</dbReference>
<dbReference type="InterPro" id="IPR001845">
    <property type="entry name" value="HTH_ArsR_DNA-bd_dom"/>
</dbReference>
<evidence type="ECO:0000313" key="2">
    <source>
        <dbReference type="EMBL" id="SFE89759.1"/>
    </source>
</evidence>
<dbReference type="Gene3D" id="1.10.10.10">
    <property type="entry name" value="Winged helix-like DNA-binding domain superfamily/Winged helix DNA-binding domain"/>
    <property type="match status" value="1"/>
</dbReference>
<accession>A0A1I2EAP0</accession>
<name>A0A1I2EAP0_9RHOB</name>
<dbReference type="InterPro" id="IPR011991">
    <property type="entry name" value="ArsR-like_HTH"/>
</dbReference>
<dbReference type="EMBL" id="FOMS01000021">
    <property type="protein sequence ID" value="SFE89759.1"/>
    <property type="molecule type" value="Genomic_DNA"/>
</dbReference>
<organism evidence="2 3">
    <name type="scientific">Roseivivax sediminis</name>
    <dbReference type="NCBI Taxonomy" id="936889"/>
    <lineage>
        <taxon>Bacteria</taxon>
        <taxon>Pseudomonadati</taxon>
        <taxon>Pseudomonadota</taxon>
        <taxon>Alphaproteobacteria</taxon>
        <taxon>Rhodobacterales</taxon>
        <taxon>Roseobacteraceae</taxon>
        <taxon>Roseivivax</taxon>
    </lineage>
</organism>
<dbReference type="GO" id="GO:0003700">
    <property type="term" value="F:DNA-binding transcription factor activity"/>
    <property type="evidence" value="ECO:0007669"/>
    <property type="project" value="InterPro"/>
</dbReference>
<dbReference type="SMART" id="SM00418">
    <property type="entry name" value="HTH_ARSR"/>
    <property type="match status" value="1"/>
</dbReference>
<reference evidence="2 3" key="1">
    <citation type="submission" date="2016-10" db="EMBL/GenBank/DDBJ databases">
        <authorList>
            <person name="Varghese N."/>
            <person name="Submissions S."/>
        </authorList>
    </citation>
    <scope>NUCLEOTIDE SEQUENCE [LARGE SCALE GENOMIC DNA]</scope>
    <source>
        <strain evidence="3">YIM D21,KCTC 23444,ACCC 10710</strain>
    </source>
</reference>
<dbReference type="NCBIfam" id="NF033788">
    <property type="entry name" value="HTH_metalloreg"/>
    <property type="match status" value="1"/>
</dbReference>
<dbReference type="OrthoDB" id="9790747at2"/>
<dbReference type="GO" id="GO:0003677">
    <property type="term" value="F:DNA binding"/>
    <property type="evidence" value="ECO:0007669"/>
    <property type="project" value="UniProtKB-KW"/>
</dbReference>